<dbReference type="RefSeq" id="WP_307282345.1">
    <property type="nucleotide sequence ID" value="NZ_JAUSVX010000018.1"/>
</dbReference>
<sequence>MSRRVPRLSLLARLGLGGMVGAAILVAGITIHQRWRHGATELPAGPATVAAPAPVATQPRGIDMIGRMLAGKGQDKGADKRLADVTGSIAPPQAPKPALGPVTGLPIPRFVSLKTDRVNVRQGPTRDQSVAFIFQRAGLPIEVTAEFENWRRIRDSEGAEGWVLQNLVSGRRTALVSPWSKEPSLTLHRHADAASPTVARLQPGVLGSIKTCDGEWCHIRGEGFDGWIEQNRLWGAYPGEEVD</sequence>
<name>A0ABU0JKR5_9HYPH</name>
<dbReference type="InterPro" id="IPR010466">
    <property type="entry name" value="DUF1058"/>
</dbReference>
<accession>A0ABU0JKR5</accession>
<organism evidence="1 2">
    <name type="scientific">Labrys wisconsinensis</name>
    <dbReference type="NCBI Taxonomy" id="425677"/>
    <lineage>
        <taxon>Bacteria</taxon>
        <taxon>Pseudomonadati</taxon>
        <taxon>Pseudomonadota</taxon>
        <taxon>Alphaproteobacteria</taxon>
        <taxon>Hyphomicrobiales</taxon>
        <taxon>Xanthobacteraceae</taxon>
        <taxon>Labrys</taxon>
    </lineage>
</organism>
<reference evidence="1 2" key="1">
    <citation type="submission" date="2023-07" db="EMBL/GenBank/DDBJ databases">
        <title>Genomic Encyclopedia of Type Strains, Phase IV (KMG-IV): sequencing the most valuable type-strain genomes for metagenomic binning, comparative biology and taxonomic classification.</title>
        <authorList>
            <person name="Goeker M."/>
        </authorList>
    </citation>
    <scope>NUCLEOTIDE SEQUENCE [LARGE SCALE GENOMIC DNA]</scope>
    <source>
        <strain evidence="1 2">DSM 19619</strain>
    </source>
</reference>
<evidence type="ECO:0000313" key="1">
    <source>
        <dbReference type="EMBL" id="MDQ0473732.1"/>
    </source>
</evidence>
<evidence type="ECO:0000313" key="2">
    <source>
        <dbReference type="Proteomes" id="UP001242480"/>
    </source>
</evidence>
<dbReference type="Proteomes" id="UP001242480">
    <property type="component" value="Unassembled WGS sequence"/>
</dbReference>
<dbReference type="Gene3D" id="2.30.30.40">
    <property type="entry name" value="SH3 Domains"/>
    <property type="match status" value="1"/>
</dbReference>
<protein>
    <submittedName>
        <fullName evidence="1">SH3-like domain-containing protein</fullName>
    </submittedName>
</protein>
<proteinExistence type="predicted"/>
<dbReference type="Pfam" id="PF06347">
    <property type="entry name" value="SH3_4"/>
    <property type="match status" value="2"/>
</dbReference>
<comment type="caution">
    <text evidence="1">The sequence shown here is derived from an EMBL/GenBank/DDBJ whole genome shotgun (WGS) entry which is preliminary data.</text>
</comment>
<dbReference type="EMBL" id="JAUSVX010000018">
    <property type="protein sequence ID" value="MDQ0473732.1"/>
    <property type="molecule type" value="Genomic_DNA"/>
</dbReference>
<keyword evidence="2" id="KW-1185">Reference proteome</keyword>
<gene>
    <name evidence="1" type="ORF">QO011_006768</name>
</gene>